<evidence type="ECO:0000313" key="2">
    <source>
        <dbReference type="EMBL" id="GEC75191.1"/>
    </source>
</evidence>
<dbReference type="Gene3D" id="3.40.710.10">
    <property type="entry name" value="DD-peptidase/beta-lactamase superfamily"/>
    <property type="match status" value="1"/>
</dbReference>
<comment type="caution">
    <text evidence="2">The sequence shown here is derived from an EMBL/GenBank/DDBJ whole genome shotgun (WGS) entry which is preliminary data.</text>
</comment>
<dbReference type="PANTHER" id="PTHR43283:SF7">
    <property type="entry name" value="BETA-LACTAMASE-RELATED DOMAIN-CONTAINING PROTEIN"/>
    <property type="match status" value="1"/>
</dbReference>
<protein>
    <submittedName>
        <fullName evidence="2">Penicillin-binding protein</fullName>
    </submittedName>
</protein>
<evidence type="ECO:0000259" key="1">
    <source>
        <dbReference type="Pfam" id="PF00144"/>
    </source>
</evidence>
<proteinExistence type="predicted"/>
<dbReference type="RefSeq" id="WP_141386361.1">
    <property type="nucleotide sequence ID" value="NZ_BJNQ01000007.1"/>
</dbReference>
<feature type="domain" description="Beta-lactamase-related" evidence="1">
    <location>
        <begin position="28"/>
        <end position="177"/>
    </location>
</feature>
<dbReference type="AlphaFoldDB" id="A0A4Y4B3V3"/>
<gene>
    <name evidence="2" type="ORF">MLI01_13360</name>
</gene>
<name>A0A4Y4B3V3_MICMQ</name>
<dbReference type="PANTHER" id="PTHR43283">
    <property type="entry name" value="BETA-LACTAMASE-RELATED"/>
    <property type="match status" value="1"/>
</dbReference>
<dbReference type="InterPro" id="IPR001466">
    <property type="entry name" value="Beta-lactam-related"/>
</dbReference>
<dbReference type="Proteomes" id="UP000317410">
    <property type="component" value="Unassembled WGS sequence"/>
</dbReference>
<dbReference type="InterPro" id="IPR050789">
    <property type="entry name" value="Diverse_Enzym_Activities"/>
</dbReference>
<sequence>MTRAQTVRNRIVEQVESSGFVAHGLHVRVASDTAQHRWTADVREDVHSIAKGVCVLAAGMAADDGAVSLDEPVSTYLPGFELGEGNDEVTLRHLLSMTSGVDLPWSETMMTDWLDLAREFLRRPSRGRTFQYSNASTYTAMAALAARVGDVGDYLVPRLFAPLGIDDVEWERSPRGRIVAGGGLPLRTEELSRLGLLIRDRGVWEGRRLVASGWIDQMHSNWGAAGEGAIYERYALAGWGGPGPAWRLHGAHGQLLIFLDDAVVTITADDHFGADDIAAFAVETLTRAA</sequence>
<dbReference type="Pfam" id="PF00144">
    <property type="entry name" value="Beta-lactamase"/>
    <property type="match status" value="1"/>
</dbReference>
<evidence type="ECO:0000313" key="3">
    <source>
        <dbReference type="Proteomes" id="UP000317410"/>
    </source>
</evidence>
<reference evidence="2 3" key="1">
    <citation type="submission" date="2019-06" db="EMBL/GenBank/DDBJ databases">
        <title>Whole genome shotgun sequence of Microbacterium liquefaciens NBRC 15037.</title>
        <authorList>
            <person name="Hosoyama A."/>
            <person name="Uohara A."/>
            <person name="Ohji S."/>
            <person name="Ichikawa N."/>
        </authorList>
    </citation>
    <scope>NUCLEOTIDE SEQUENCE [LARGE SCALE GENOMIC DNA]</scope>
    <source>
        <strain evidence="2 3">NBRC 15037</strain>
    </source>
</reference>
<dbReference type="EMBL" id="BJNQ01000007">
    <property type="protein sequence ID" value="GEC75191.1"/>
    <property type="molecule type" value="Genomic_DNA"/>
</dbReference>
<accession>A0A4Y4B3V3</accession>
<dbReference type="InterPro" id="IPR012338">
    <property type="entry name" value="Beta-lactam/transpept-like"/>
</dbReference>
<dbReference type="SUPFAM" id="SSF56601">
    <property type="entry name" value="beta-lactamase/transpeptidase-like"/>
    <property type="match status" value="1"/>
</dbReference>
<organism evidence="2 3">
    <name type="scientific">Microbacterium maritypicum</name>
    <name type="common">Microbacterium liquefaciens</name>
    <dbReference type="NCBI Taxonomy" id="33918"/>
    <lineage>
        <taxon>Bacteria</taxon>
        <taxon>Bacillati</taxon>
        <taxon>Actinomycetota</taxon>
        <taxon>Actinomycetes</taxon>
        <taxon>Micrococcales</taxon>
        <taxon>Microbacteriaceae</taxon>
        <taxon>Microbacterium</taxon>
    </lineage>
</organism>